<sequence length="303" mass="31944">MRPGTLRLARLDEVRQSGLTRQVRFDLGGRISVAPSHPGLAGAAGPLVVGHLCETALARLHAQRARVHALRVSAARVLAIWRRSSNSRRRTSAVWPPSATPAAAAASPDPGLPARRGARRSSMTISQETLMITTNTVGWAATLRPGTTVLFRFPPGEGMGEVKTRPGLVIAVAQTDRDAKITVAHGTTSASMANRGLELDLSDPADCSAAGLHPHTRFVLSRRITVASTDAAFRLSPAGTPVLGRLAGSSMMTLDDLVPSLGPSIAEDSRRGASPAARHTPAGREASRQRQRGVRGMRQGLPS</sequence>
<proteinExistence type="predicted"/>
<feature type="region of interest" description="Disordered" evidence="1">
    <location>
        <begin position="262"/>
        <end position="303"/>
    </location>
</feature>
<evidence type="ECO:0000313" key="2">
    <source>
        <dbReference type="EMBL" id="MDP5308971.1"/>
    </source>
</evidence>
<gene>
    <name evidence="2" type="ORF">Q5Y72_17980</name>
</gene>
<reference evidence="2 3" key="1">
    <citation type="submission" date="2023-08" db="EMBL/GenBank/DDBJ databases">
        <authorList>
            <person name="Park J.-S."/>
        </authorList>
    </citation>
    <scope>NUCLEOTIDE SEQUENCE [LARGE SCALE GENOMIC DNA]</scope>
    <source>
        <strain evidence="2 3">2205BS29-5</strain>
    </source>
</reference>
<feature type="region of interest" description="Disordered" evidence="1">
    <location>
        <begin position="89"/>
        <end position="124"/>
    </location>
</feature>
<name>A0ABT9JIU8_9RHOB</name>
<dbReference type="RefSeq" id="WP_305964803.1">
    <property type="nucleotide sequence ID" value="NZ_JAVAMQ010000027.1"/>
</dbReference>
<accession>A0ABT9JIU8</accession>
<evidence type="ECO:0008006" key="4">
    <source>
        <dbReference type="Google" id="ProtNLM"/>
    </source>
</evidence>
<organism evidence="2 3">
    <name type="scientific">Paracoccus spongiarum</name>
    <dbReference type="NCBI Taxonomy" id="3064387"/>
    <lineage>
        <taxon>Bacteria</taxon>
        <taxon>Pseudomonadati</taxon>
        <taxon>Pseudomonadota</taxon>
        <taxon>Alphaproteobacteria</taxon>
        <taxon>Rhodobacterales</taxon>
        <taxon>Paracoccaceae</taxon>
        <taxon>Paracoccus</taxon>
    </lineage>
</organism>
<comment type="caution">
    <text evidence="2">The sequence shown here is derived from an EMBL/GenBank/DDBJ whole genome shotgun (WGS) entry which is preliminary data.</text>
</comment>
<evidence type="ECO:0000313" key="3">
    <source>
        <dbReference type="Proteomes" id="UP001224997"/>
    </source>
</evidence>
<keyword evidence="3" id="KW-1185">Reference proteome</keyword>
<dbReference type="EMBL" id="JAVAMQ010000027">
    <property type="protein sequence ID" value="MDP5308971.1"/>
    <property type="molecule type" value="Genomic_DNA"/>
</dbReference>
<evidence type="ECO:0000256" key="1">
    <source>
        <dbReference type="SAM" id="MobiDB-lite"/>
    </source>
</evidence>
<protein>
    <recommendedName>
        <fullName evidence="4">Hedgehog/Intein (Hint) domain-containing protein</fullName>
    </recommendedName>
</protein>
<dbReference type="Proteomes" id="UP001224997">
    <property type="component" value="Unassembled WGS sequence"/>
</dbReference>
<feature type="compositionally biased region" description="Low complexity" evidence="1">
    <location>
        <begin position="92"/>
        <end position="114"/>
    </location>
</feature>